<name>A0ABQ8VKR3_9AGAR</name>
<dbReference type="Proteomes" id="UP001150217">
    <property type="component" value="Unassembled WGS sequence"/>
</dbReference>
<evidence type="ECO:0000313" key="1">
    <source>
        <dbReference type="EMBL" id="KAJ4497001.1"/>
    </source>
</evidence>
<protein>
    <submittedName>
        <fullName evidence="1">Uncharacterized protein</fullName>
    </submittedName>
</protein>
<evidence type="ECO:0000313" key="2">
    <source>
        <dbReference type="Proteomes" id="UP001150217"/>
    </source>
</evidence>
<comment type="caution">
    <text evidence="1">The sequence shown here is derived from an EMBL/GenBank/DDBJ whole genome shotgun (WGS) entry which is preliminary data.</text>
</comment>
<sequence>MRIICGFPVRVNLGTVFYQHKGQGKAPRYILDPDEEDGHPLGKLNEEFLTAETAHIHPTDLLGVIKARAQKAKKNGKSFWSTFDPVRRISGRVREKSFDKFELDDHSRMIIDMLDSDYAQCRGLDLPPRAQKRKRDFSERYLDFYEGDNED</sequence>
<proteinExistence type="predicted"/>
<accession>A0ABQ8VKR3</accession>
<dbReference type="EMBL" id="JANVFT010000024">
    <property type="protein sequence ID" value="KAJ4497001.1"/>
    <property type="molecule type" value="Genomic_DNA"/>
</dbReference>
<reference evidence="1" key="1">
    <citation type="submission" date="2022-08" db="EMBL/GenBank/DDBJ databases">
        <title>A Global Phylogenomic Analysis of the Shiitake Genus Lentinula.</title>
        <authorList>
            <consortium name="DOE Joint Genome Institute"/>
            <person name="Sierra-Patev S."/>
            <person name="Min B."/>
            <person name="Naranjo-Ortiz M."/>
            <person name="Looney B."/>
            <person name="Konkel Z."/>
            <person name="Slot J.C."/>
            <person name="Sakamoto Y."/>
            <person name="Steenwyk J.L."/>
            <person name="Rokas A."/>
            <person name="Carro J."/>
            <person name="Camarero S."/>
            <person name="Ferreira P."/>
            <person name="Molpeceres G."/>
            <person name="Ruiz-Duenas F.J."/>
            <person name="Serrano A."/>
            <person name="Henrissat B."/>
            <person name="Drula E."/>
            <person name="Hughes K.W."/>
            <person name="Mata J.L."/>
            <person name="Ishikawa N.K."/>
            <person name="Vargas-Isla R."/>
            <person name="Ushijima S."/>
            <person name="Smith C.A."/>
            <person name="Ahrendt S."/>
            <person name="Andreopoulos W."/>
            <person name="He G."/>
            <person name="Labutti K."/>
            <person name="Lipzen A."/>
            <person name="Ng V."/>
            <person name="Riley R."/>
            <person name="Sandor L."/>
            <person name="Barry K."/>
            <person name="Martinez A.T."/>
            <person name="Xiao Y."/>
            <person name="Gibbons J.G."/>
            <person name="Terashima K."/>
            <person name="Grigoriev I.V."/>
            <person name="Hibbett D.S."/>
        </authorList>
    </citation>
    <scope>NUCLEOTIDE SEQUENCE</scope>
    <source>
        <strain evidence="1">RHP3577 ss4</strain>
    </source>
</reference>
<organism evidence="1 2">
    <name type="scientific">Lentinula lateritia</name>
    <dbReference type="NCBI Taxonomy" id="40482"/>
    <lineage>
        <taxon>Eukaryota</taxon>
        <taxon>Fungi</taxon>
        <taxon>Dikarya</taxon>
        <taxon>Basidiomycota</taxon>
        <taxon>Agaricomycotina</taxon>
        <taxon>Agaricomycetes</taxon>
        <taxon>Agaricomycetidae</taxon>
        <taxon>Agaricales</taxon>
        <taxon>Marasmiineae</taxon>
        <taxon>Omphalotaceae</taxon>
        <taxon>Lentinula</taxon>
    </lineage>
</organism>
<keyword evidence="2" id="KW-1185">Reference proteome</keyword>
<gene>
    <name evidence="1" type="ORF">C8R41DRAFT_824318</name>
</gene>